<keyword evidence="6 7" id="KW-0472">Membrane</keyword>
<dbReference type="Pfam" id="PF13440">
    <property type="entry name" value="Polysacc_synt_3"/>
    <property type="match status" value="1"/>
</dbReference>
<evidence type="ECO:0000256" key="2">
    <source>
        <dbReference type="ARBA" id="ARBA00007430"/>
    </source>
</evidence>
<feature type="transmembrane region" description="Helical" evidence="7">
    <location>
        <begin position="278"/>
        <end position="298"/>
    </location>
</feature>
<feature type="transmembrane region" description="Helical" evidence="7">
    <location>
        <begin position="75"/>
        <end position="98"/>
    </location>
</feature>
<feature type="transmembrane region" description="Helical" evidence="7">
    <location>
        <begin position="413"/>
        <end position="438"/>
    </location>
</feature>
<sequence>MMSFKVYKWSFIERILVQLFQLIIIITLSRFLTPDDFGLFGLSAVTISIAQVFVDGGFSAALIRKKTHSDVELNSVFIINIFIALLLISLVLVCSPLIENYFNIDGLANLLNLSSLVILINAFSVIPKVVLTVNLNFRGIAESSLIAVLSSGILSIILAVNNFGASTLVFQLMIYNLINLILIIAKSKWLPRKCFDMQSVKELCNFSIKLFASGLLDALYQNIYLVLIGKLMSVHDVGIFAQAKKLSDIPALTITTALQRANLAATSKLDENDDIKKSVLKTLQLGMFIMAPAMFFIISSSEPLVNVLLGDNWKSVSGVITILSLSGLCYPIHVLNQNILIIKGRSDLHLKLEIVKKCVGLVLIFITISHGLTWLCWGIVISSILSIFVNAYYSNNLVHVTICEQLKVCITPIFLAIISLIISTLLCSIPINSCTLIFLNIKDVLLSAVTFMIVFVVAISYFCRKENFF</sequence>
<dbReference type="RefSeq" id="WP_032154411.1">
    <property type="nucleotide sequence ID" value="NZ_BFYP01000039.1"/>
</dbReference>
<protein>
    <submittedName>
        <fullName evidence="8">O-antigen flippase</fullName>
    </submittedName>
</protein>
<keyword evidence="4 7" id="KW-0812">Transmembrane</keyword>
<dbReference type="GO" id="GO:0005886">
    <property type="term" value="C:plasma membrane"/>
    <property type="evidence" value="ECO:0007669"/>
    <property type="project" value="UniProtKB-SubCell"/>
</dbReference>
<evidence type="ECO:0000256" key="4">
    <source>
        <dbReference type="ARBA" id="ARBA00022692"/>
    </source>
</evidence>
<feature type="transmembrane region" description="Helical" evidence="7">
    <location>
        <begin position="318"/>
        <end position="336"/>
    </location>
</feature>
<keyword evidence="5 7" id="KW-1133">Transmembrane helix</keyword>
<feature type="transmembrane region" description="Helical" evidence="7">
    <location>
        <begin position="444"/>
        <end position="463"/>
    </location>
</feature>
<dbReference type="InterPro" id="IPR050833">
    <property type="entry name" value="Poly_Biosynth_Transport"/>
</dbReference>
<accession>A0A0B4N3W4</accession>
<feature type="transmembrane region" description="Helical" evidence="7">
    <location>
        <begin position="168"/>
        <end position="185"/>
    </location>
</feature>
<evidence type="ECO:0000256" key="6">
    <source>
        <dbReference type="ARBA" id="ARBA00023136"/>
    </source>
</evidence>
<proteinExistence type="inferred from homology"/>
<feature type="transmembrane region" description="Helical" evidence="7">
    <location>
        <begin position="12"/>
        <end position="32"/>
    </location>
</feature>
<dbReference type="CDD" id="cd13127">
    <property type="entry name" value="MATE_tuaB_like"/>
    <property type="match status" value="1"/>
</dbReference>
<keyword evidence="3" id="KW-1003">Cell membrane</keyword>
<organism evidence="8">
    <name type="scientific">Escherichia coli</name>
    <dbReference type="NCBI Taxonomy" id="562"/>
    <lineage>
        <taxon>Bacteria</taxon>
        <taxon>Pseudomonadati</taxon>
        <taxon>Pseudomonadota</taxon>
        <taxon>Gammaproteobacteria</taxon>
        <taxon>Enterobacterales</taxon>
        <taxon>Enterobacteriaceae</taxon>
        <taxon>Escherichia</taxon>
    </lineage>
</organism>
<dbReference type="EMBL" id="KJ778793">
    <property type="protein sequence ID" value="AIG62686.1"/>
    <property type="molecule type" value="Genomic_DNA"/>
</dbReference>
<comment type="similarity">
    <text evidence="2">Belongs to the polysaccharide synthase family.</text>
</comment>
<reference evidence="8" key="1">
    <citation type="journal article" date="2016" name="PLoS ONE">
        <title>Comparison of O-Antigen Gene Clusters of All O-Serogroups of Escherichia coli and Proposal for Adopting a New Nomenclature for O-Typing.</title>
        <authorList>
            <person name="DebRoy C."/>
            <person name="Fratamico P.M."/>
            <person name="Yan X."/>
            <person name="Baranzoni G."/>
            <person name="Liu Y."/>
            <person name="Needleman D.S."/>
            <person name="Tebbs R."/>
            <person name="O'Connell C.D."/>
            <person name="Allred A."/>
            <person name="Swimley M."/>
            <person name="Mwangi M."/>
            <person name="Kapur V."/>
            <person name="Raygoza Garay J.A."/>
            <person name="Roberts E.L."/>
            <person name="Katani R."/>
        </authorList>
    </citation>
    <scope>NUCLEOTIDE SEQUENCE</scope>
    <source>
        <strain evidence="8">P 7a</strain>
    </source>
</reference>
<evidence type="ECO:0000256" key="3">
    <source>
        <dbReference type="ARBA" id="ARBA00022475"/>
    </source>
</evidence>
<evidence type="ECO:0000256" key="7">
    <source>
        <dbReference type="SAM" id="Phobius"/>
    </source>
</evidence>
<gene>
    <name evidence="8" type="primary">wzx</name>
</gene>
<dbReference type="AlphaFoldDB" id="A0A0B4N3W4"/>
<feature type="transmembrane region" description="Helical" evidence="7">
    <location>
        <begin position="372"/>
        <end position="393"/>
    </location>
</feature>
<evidence type="ECO:0000256" key="5">
    <source>
        <dbReference type="ARBA" id="ARBA00022989"/>
    </source>
</evidence>
<dbReference type="PANTHER" id="PTHR30250:SF10">
    <property type="entry name" value="LIPOPOLYSACCHARIDE BIOSYNTHESIS PROTEIN WZXC"/>
    <property type="match status" value="1"/>
</dbReference>
<comment type="subcellular location">
    <subcellularLocation>
        <location evidence="1">Cell membrane</location>
        <topology evidence="1">Multi-pass membrane protein</topology>
    </subcellularLocation>
</comment>
<name>A0A0B4N3W4_ECOLX</name>
<evidence type="ECO:0000313" key="8">
    <source>
        <dbReference type="EMBL" id="AIG62686.1"/>
    </source>
</evidence>
<dbReference type="PANTHER" id="PTHR30250">
    <property type="entry name" value="PST FAMILY PREDICTED COLANIC ACID TRANSPORTER"/>
    <property type="match status" value="1"/>
</dbReference>
<feature type="transmembrane region" description="Helical" evidence="7">
    <location>
        <begin position="110"/>
        <end position="131"/>
    </location>
</feature>
<evidence type="ECO:0000256" key="1">
    <source>
        <dbReference type="ARBA" id="ARBA00004651"/>
    </source>
</evidence>
<feature type="transmembrane region" description="Helical" evidence="7">
    <location>
        <begin position="38"/>
        <end position="63"/>
    </location>
</feature>
<feature type="transmembrane region" description="Helical" evidence="7">
    <location>
        <begin position="143"/>
        <end position="162"/>
    </location>
</feature>